<feature type="non-terminal residue" evidence="3">
    <location>
        <position position="145"/>
    </location>
</feature>
<reference evidence="3" key="1">
    <citation type="journal article" date="2015" name="Insect Biochem. Mol. Biol.">
        <title>An insight into the sialome of the horse fly, Tabanus bromius.</title>
        <authorList>
            <person name="Ribeiro J.M."/>
            <person name="Kazimirova M."/>
            <person name="Takac P."/>
            <person name="Andersen J.F."/>
            <person name="Francischetti I.M."/>
        </authorList>
    </citation>
    <scope>NUCLEOTIDE SEQUENCE</scope>
</reference>
<dbReference type="CDD" id="cd05468">
    <property type="entry name" value="pVHL"/>
    <property type="match status" value="1"/>
</dbReference>
<dbReference type="Pfam" id="PF01847">
    <property type="entry name" value="VHL"/>
    <property type="match status" value="1"/>
</dbReference>
<name>A0A0K8TKA7_TABBR</name>
<dbReference type="EMBL" id="GDAI01002846">
    <property type="protein sequence ID" value="JAI14757.1"/>
    <property type="molecule type" value="mRNA"/>
</dbReference>
<comment type="similarity">
    <text evidence="1">Belongs to the VHL family.</text>
</comment>
<proteinExistence type="evidence at transcript level"/>
<dbReference type="InterPro" id="IPR022772">
    <property type="entry name" value="VHL_tumour_suppress_b/a_dom"/>
</dbReference>
<organism evidence="3">
    <name type="scientific">Tabanus bromius</name>
    <name type="common">Band-eyed brown horse fly</name>
    <dbReference type="NCBI Taxonomy" id="304241"/>
    <lineage>
        <taxon>Eukaryota</taxon>
        <taxon>Metazoa</taxon>
        <taxon>Ecdysozoa</taxon>
        <taxon>Arthropoda</taxon>
        <taxon>Hexapoda</taxon>
        <taxon>Insecta</taxon>
        <taxon>Pterygota</taxon>
        <taxon>Neoptera</taxon>
        <taxon>Endopterygota</taxon>
        <taxon>Diptera</taxon>
        <taxon>Brachycera</taxon>
        <taxon>Tabanomorpha</taxon>
        <taxon>Tabanoidea</taxon>
        <taxon>Tabanidae</taxon>
        <taxon>Tabanus</taxon>
    </lineage>
</organism>
<sequence length="145" mass="17030">LQSLNSNQRAFILLINGTNRLINVYWIDYAGLPRRYLTLAPNKRTALNTFATHPWIFEDCRTGEKMHVEHKEIFIAKPFQLTNNPAENKRTPVTIHFPVRSLKQNTLWCIAKELKHYEDIDLLEIPFTLRNELKAIFKEIGKRQG</sequence>
<evidence type="ECO:0000256" key="1">
    <source>
        <dbReference type="ARBA" id="ARBA00010057"/>
    </source>
</evidence>
<evidence type="ECO:0000259" key="2">
    <source>
        <dbReference type="Pfam" id="PF01847"/>
    </source>
</evidence>
<feature type="non-terminal residue" evidence="3">
    <location>
        <position position="1"/>
    </location>
</feature>
<dbReference type="InterPro" id="IPR024053">
    <property type="entry name" value="VHL_beta_dom"/>
</dbReference>
<protein>
    <submittedName>
        <fullName evidence="3">Putative e3 ubiquitin ligase vhl component von hippel-lindau tumor suppressor in s</fullName>
    </submittedName>
</protein>
<feature type="domain" description="von Hippel-Lindau disease tumour suppressor beta" evidence="2">
    <location>
        <begin position="1"/>
        <end position="78"/>
    </location>
</feature>
<dbReference type="SUPFAM" id="SSF49468">
    <property type="entry name" value="VHL"/>
    <property type="match status" value="1"/>
</dbReference>
<dbReference type="InterPro" id="IPR036208">
    <property type="entry name" value="VHL_sf"/>
</dbReference>
<dbReference type="InterPro" id="IPR037140">
    <property type="entry name" value="VHL_beta_dom_sf"/>
</dbReference>
<keyword evidence="3" id="KW-0436">Ligase</keyword>
<accession>A0A0K8TKA7</accession>
<dbReference type="FunFam" id="2.60.40.780:FF:000001">
    <property type="entry name" value="von Hippel-Lindau disease tumor suppressor"/>
    <property type="match status" value="1"/>
</dbReference>
<evidence type="ECO:0000313" key="3">
    <source>
        <dbReference type="EMBL" id="JAI14757.1"/>
    </source>
</evidence>
<dbReference type="AlphaFoldDB" id="A0A0K8TKA7"/>
<dbReference type="Gene3D" id="2.60.40.780">
    <property type="entry name" value="von Hippel-Lindau disease tumour suppressor, beta domain"/>
    <property type="match status" value="1"/>
</dbReference>
<dbReference type="GO" id="GO:0016874">
    <property type="term" value="F:ligase activity"/>
    <property type="evidence" value="ECO:0007669"/>
    <property type="project" value="UniProtKB-KW"/>
</dbReference>